<dbReference type="InterPro" id="IPR043502">
    <property type="entry name" value="DNA/RNA_pol_sf"/>
</dbReference>
<accession>A0A0V1I2W7</accession>
<feature type="compositionally biased region" description="Basic residues" evidence="1">
    <location>
        <begin position="325"/>
        <end position="340"/>
    </location>
</feature>
<dbReference type="AlphaFoldDB" id="A0A0V1I2W7"/>
<dbReference type="EMBL" id="JYDP01000007">
    <property type="protein sequence ID" value="KRZ17242.1"/>
    <property type="molecule type" value="Genomic_DNA"/>
</dbReference>
<dbReference type="OrthoDB" id="6783651at2759"/>
<sequence length="750" mass="83857">MKIESIKRRQQIEQQRLRESILQFLDQLETNFPELAVMNALPALDAQYADAHRAQVTLEDVLPDGEALEAALQEWRELGKELFTTRTRADTFLKEKIMSKVPGVKPALTEKLSFWDQFEVSVDRWGNLGTITKLLHLWSCLSGAVLKAIEEIAVCAENYSEVVRTFHNRFHRVPEVVESHVLKDKAAELTRLHDELNRHFFELRARGKDVDANLRGFHALLLMIKRNHPPETLEAWRSFVQDLMDEQITSVAFLSFLFNQTRIKGSARKMTAQKPERVVCDSSTSLGQNDGNASGNMACVLGVCKKGTVEGSGQNPLLASENSHRRQNRRRAPRTAHSRSARSAAQPDAAAKEKIPAIASAQGSEPEDGTFDRVATELDSVGVHLSSTVQTPGVLLPIVRAMPYRENWKKRLVNCLLGSASEKLLIRTDVANELQLRGTLSVVTVRGVHGLSARTAALATPPIIDRGLRVAGENDPIAVETIFGWILCGLKARRLAGQQETTMDSRVTEDSSSETTEELNLLLRRFWEIDSIRVVQEAAADLDDDAMRKFSELVTSDGTRYVVGLLWRAGAVHLPDNREVALRRLRALKRQLNRDAEKDQEYAGAEEVVGTPGLAGRTWYLPHHAVYQDNQGKMKCRVVFDGSAEWNGTSLNSCLDLGLKLQPGFVAVRLRPEDQDVCRLVWQERGCGAHVKVYQLTRVEFSLTCSPFLAMQVVRHHAQRRGNIDALTDRVLSDIYVDDLAMSCDGVDEA</sequence>
<dbReference type="SUPFAM" id="SSF56672">
    <property type="entry name" value="DNA/RNA polymerases"/>
    <property type="match status" value="1"/>
</dbReference>
<organism evidence="2 3">
    <name type="scientific">Trichinella zimbabwensis</name>
    <dbReference type="NCBI Taxonomy" id="268475"/>
    <lineage>
        <taxon>Eukaryota</taxon>
        <taxon>Metazoa</taxon>
        <taxon>Ecdysozoa</taxon>
        <taxon>Nematoda</taxon>
        <taxon>Enoplea</taxon>
        <taxon>Dorylaimia</taxon>
        <taxon>Trichinellida</taxon>
        <taxon>Trichinellidae</taxon>
        <taxon>Trichinella</taxon>
    </lineage>
</organism>
<dbReference type="Proteomes" id="UP000055024">
    <property type="component" value="Unassembled WGS sequence"/>
</dbReference>
<keyword evidence="3" id="KW-1185">Reference proteome</keyword>
<dbReference type="Pfam" id="PF03564">
    <property type="entry name" value="DUF1759"/>
    <property type="match status" value="1"/>
</dbReference>
<evidence type="ECO:0000256" key="1">
    <source>
        <dbReference type="SAM" id="MobiDB-lite"/>
    </source>
</evidence>
<dbReference type="PANTHER" id="PTHR47331:SF1">
    <property type="entry name" value="GAG-LIKE PROTEIN"/>
    <property type="match status" value="1"/>
</dbReference>
<name>A0A0V1I2W7_9BILA</name>
<evidence type="ECO:0000313" key="2">
    <source>
        <dbReference type="EMBL" id="KRZ17242.1"/>
    </source>
</evidence>
<gene>
    <name evidence="2" type="ORF">T11_14097</name>
</gene>
<comment type="caution">
    <text evidence="2">The sequence shown here is derived from an EMBL/GenBank/DDBJ whole genome shotgun (WGS) entry which is preliminary data.</text>
</comment>
<feature type="region of interest" description="Disordered" evidence="1">
    <location>
        <begin position="267"/>
        <end position="287"/>
    </location>
</feature>
<feature type="region of interest" description="Disordered" evidence="1">
    <location>
        <begin position="314"/>
        <end position="354"/>
    </location>
</feature>
<protein>
    <submittedName>
        <fullName evidence="2">Uncharacterized protein</fullName>
    </submittedName>
</protein>
<evidence type="ECO:0000313" key="3">
    <source>
        <dbReference type="Proteomes" id="UP000055024"/>
    </source>
</evidence>
<reference evidence="2 3" key="1">
    <citation type="submission" date="2015-01" db="EMBL/GenBank/DDBJ databases">
        <title>Evolution of Trichinella species and genotypes.</title>
        <authorList>
            <person name="Korhonen P.K."/>
            <person name="Edoardo P."/>
            <person name="Giuseppe L.R."/>
            <person name="Gasser R.B."/>
        </authorList>
    </citation>
    <scope>NUCLEOTIDE SEQUENCE [LARGE SCALE GENOMIC DNA]</scope>
    <source>
        <strain evidence="2">ISS1029</strain>
    </source>
</reference>
<dbReference type="InterPro" id="IPR005312">
    <property type="entry name" value="DUF1759"/>
</dbReference>
<proteinExistence type="predicted"/>
<dbReference type="PANTHER" id="PTHR47331">
    <property type="entry name" value="PHD-TYPE DOMAIN-CONTAINING PROTEIN"/>
    <property type="match status" value="1"/>
</dbReference>